<evidence type="ECO:0000256" key="2">
    <source>
        <dbReference type="ARBA" id="ARBA00005896"/>
    </source>
</evidence>
<reference evidence="9" key="1">
    <citation type="submission" date="2020-11" db="EMBL/GenBank/DDBJ databases">
        <title>Adaptations for nitrogen fixation in a non-lichenized fungal sporocarp promotes dispersal by wood-feeding termites.</title>
        <authorList>
            <consortium name="DOE Joint Genome Institute"/>
            <person name="Koch R.A."/>
            <person name="Yoon G."/>
            <person name="Arayal U."/>
            <person name="Lail K."/>
            <person name="Amirebrahimi M."/>
            <person name="Labutti K."/>
            <person name="Lipzen A."/>
            <person name="Riley R."/>
            <person name="Barry K."/>
            <person name="Henrissat B."/>
            <person name="Grigoriev I.V."/>
            <person name="Herr J.R."/>
            <person name="Aime M.C."/>
        </authorList>
    </citation>
    <scope>NUCLEOTIDE SEQUENCE</scope>
    <source>
        <strain evidence="9">MCA 3950</strain>
    </source>
</reference>
<dbReference type="InterPro" id="IPR003819">
    <property type="entry name" value="TauD/TfdA-like"/>
</dbReference>
<dbReference type="PANTHER" id="PTHR43779:SF2">
    <property type="entry name" value="ALPHA-KETOGLUTARATE-DEPENDENT XANTHINE DIOXYGENASE XAN1"/>
    <property type="match status" value="1"/>
</dbReference>
<evidence type="ECO:0000256" key="3">
    <source>
        <dbReference type="ARBA" id="ARBA00022723"/>
    </source>
</evidence>
<evidence type="ECO:0000256" key="5">
    <source>
        <dbReference type="ARBA" id="ARBA00023002"/>
    </source>
</evidence>
<evidence type="ECO:0000256" key="7">
    <source>
        <dbReference type="SAM" id="Phobius"/>
    </source>
</evidence>
<sequence>MSSSLVTLDIAIALACLVLAWFLFRINHRRAPLPPGPRRLPNEAKGATRFYRWHIDAALYDLSPPRVTTLYGLTVPTDPQQVCRYDDGTGDELPIPLGTTAFLKSLAMHSKVKYAPHPYVWMAPAHAMPTGLGIECEGLEVPLTELPPWEDAKLKILPVVWKNAVTGELHFQVHPCGVAELLVESIPEGKSKEGMLYPDGARLTDLKEVRGLLYKMQRPAIAPKLVYPHDWKEKDLVIFHNRGVLHSVVGAFTSDQVRAFHQCNLAASDDPTGPTTEDVKKWA</sequence>
<evidence type="ECO:0000259" key="8">
    <source>
        <dbReference type="Pfam" id="PF02668"/>
    </source>
</evidence>
<evidence type="ECO:0000256" key="1">
    <source>
        <dbReference type="ARBA" id="ARBA00001954"/>
    </source>
</evidence>
<name>A0A9P7W436_9AGAR</name>
<feature type="transmembrane region" description="Helical" evidence="7">
    <location>
        <begin position="6"/>
        <end position="24"/>
    </location>
</feature>
<dbReference type="InterPro" id="IPR042098">
    <property type="entry name" value="TauD-like_sf"/>
</dbReference>
<dbReference type="Pfam" id="PF02668">
    <property type="entry name" value="TauD"/>
    <property type="match status" value="1"/>
</dbReference>
<dbReference type="InterPro" id="IPR051178">
    <property type="entry name" value="TfdA_dioxygenase"/>
</dbReference>
<protein>
    <submittedName>
        <fullName evidence="9">Clavaminate synthase-like protein</fullName>
    </submittedName>
</protein>
<dbReference type="Proteomes" id="UP000812287">
    <property type="component" value="Unassembled WGS sequence"/>
</dbReference>
<keyword evidence="10" id="KW-1185">Reference proteome</keyword>
<dbReference type="AlphaFoldDB" id="A0A9P7W436"/>
<comment type="cofactor">
    <cofactor evidence="1">
        <name>Fe(2+)</name>
        <dbReference type="ChEBI" id="CHEBI:29033"/>
    </cofactor>
</comment>
<feature type="domain" description="TauD/TfdA-like" evidence="8">
    <location>
        <begin position="48"/>
        <end position="263"/>
    </location>
</feature>
<proteinExistence type="inferred from homology"/>
<evidence type="ECO:0000256" key="6">
    <source>
        <dbReference type="ARBA" id="ARBA00023004"/>
    </source>
</evidence>
<keyword evidence="7" id="KW-1133">Transmembrane helix</keyword>
<dbReference type="PANTHER" id="PTHR43779">
    <property type="entry name" value="DIOXYGENASE RV0097-RELATED"/>
    <property type="match status" value="1"/>
</dbReference>
<evidence type="ECO:0000313" key="10">
    <source>
        <dbReference type="Proteomes" id="UP000812287"/>
    </source>
</evidence>
<evidence type="ECO:0000256" key="4">
    <source>
        <dbReference type="ARBA" id="ARBA00022964"/>
    </source>
</evidence>
<keyword evidence="4" id="KW-0223">Dioxygenase</keyword>
<dbReference type="OrthoDB" id="93019at2759"/>
<comment type="similarity">
    <text evidence="2">Belongs to the TfdA dioxygenase family.</text>
</comment>
<organism evidence="9 10">
    <name type="scientific">Guyanagaster necrorhizus</name>
    <dbReference type="NCBI Taxonomy" id="856835"/>
    <lineage>
        <taxon>Eukaryota</taxon>
        <taxon>Fungi</taxon>
        <taxon>Dikarya</taxon>
        <taxon>Basidiomycota</taxon>
        <taxon>Agaricomycotina</taxon>
        <taxon>Agaricomycetes</taxon>
        <taxon>Agaricomycetidae</taxon>
        <taxon>Agaricales</taxon>
        <taxon>Marasmiineae</taxon>
        <taxon>Physalacriaceae</taxon>
        <taxon>Guyanagaster</taxon>
    </lineage>
</organism>
<accession>A0A9P7W436</accession>
<dbReference type="EMBL" id="MU250524">
    <property type="protein sequence ID" value="KAG7451808.1"/>
    <property type="molecule type" value="Genomic_DNA"/>
</dbReference>
<keyword evidence="7" id="KW-0812">Transmembrane</keyword>
<keyword evidence="7" id="KW-0472">Membrane</keyword>
<keyword evidence="3" id="KW-0479">Metal-binding</keyword>
<evidence type="ECO:0000313" key="9">
    <source>
        <dbReference type="EMBL" id="KAG7451808.1"/>
    </source>
</evidence>
<dbReference type="RefSeq" id="XP_043045308.1">
    <property type="nucleotide sequence ID" value="XM_043190819.1"/>
</dbReference>
<dbReference type="SUPFAM" id="SSF51197">
    <property type="entry name" value="Clavaminate synthase-like"/>
    <property type="match status" value="1"/>
</dbReference>
<dbReference type="GO" id="GO:0051213">
    <property type="term" value="F:dioxygenase activity"/>
    <property type="evidence" value="ECO:0007669"/>
    <property type="project" value="UniProtKB-KW"/>
</dbReference>
<keyword evidence="5" id="KW-0560">Oxidoreductase</keyword>
<comment type="caution">
    <text evidence="9">The sequence shown here is derived from an EMBL/GenBank/DDBJ whole genome shotgun (WGS) entry which is preliminary data.</text>
</comment>
<keyword evidence="6" id="KW-0408">Iron</keyword>
<gene>
    <name evidence="9" type="ORF">BT62DRAFT_999507</name>
</gene>
<dbReference type="Gene3D" id="3.60.130.10">
    <property type="entry name" value="Clavaminate synthase-like"/>
    <property type="match status" value="1"/>
</dbReference>
<dbReference type="GO" id="GO:0046872">
    <property type="term" value="F:metal ion binding"/>
    <property type="evidence" value="ECO:0007669"/>
    <property type="project" value="UniProtKB-KW"/>
</dbReference>
<dbReference type="GeneID" id="66113116"/>